<evidence type="ECO:0000256" key="13">
    <source>
        <dbReference type="ARBA" id="ARBA00024209"/>
    </source>
</evidence>
<evidence type="ECO:0000256" key="15">
    <source>
        <dbReference type="SAM" id="Phobius"/>
    </source>
</evidence>
<feature type="domain" description="RING-type" evidence="16">
    <location>
        <begin position="94"/>
        <end position="136"/>
    </location>
</feature>
<dbReference type="GO" id="GO:0008270">
    <property type="term" value="F:zinc ion binding"/>
    <property type="evidence" value="ECO:0007669"/>
    <property type="project" value="UniProtKB-KW"/>
</dbReference>
<evidence type="ECO:0000256" key="9">
    <source>
        <dbReference type="ARBA" id="ARBA00022786"/>
    </source>
</evidence>
<reference evidence="17" key="1">
    <citation type="submission" date="2019-10" db="EMBL/GenBank/DDBJ databases">
        <authorList>
            <person name="Zhang R."/>
            <person name="Pan Y."/>
            <person name="Wang J."/>
            <person name="Ma R."/>
            <person name="Yu S."/>
        </authorList>
    </citation>
    <scope>NUCLEOTIDE SEQUENCE</scope>
    <source>
        <strain evidence="17">LA-IB0</strain>
        <tissue evidence="17">Leaf</tissue>
    </source>
</reference>
<dbReference type="AlphaFoldDB" id="A0AAV6Y6Z7"/>
<keyword evidence="18" id="KW-1185">Reference proteome</keyword>
<evidence type="ECO:0000256" key="3">
    <source>
        <dbReference type="ARBA" id="ARBA00004906"/>
    </source>
</evidence>
<evidence type="ECO:0000256" key="6">
    <source>
        <dbReference type="ARBA" id="ARBA00022692"/>
    </source>
</evidence>
<evidence type="ECO:0000259" key="16">
    <source>
        <dbReference type="PROSITE" id="PS50089"/>
    </source>
</evidence>
<dbReference type="InterPro" id="IPR044600">
    <property type="entry name" value="ATL1/ATL16-like"/>
</dbReference>
<dbReference type="EMBL" id="WHWC01000002">
    <property type="protein sequence ID" value="KAG8389510.1"/>
    <property type="molecule type" value="Genomic_DNA"/>
</dbReference>
<keyword evidence="8 14" id="KW-0863">Zinc-finger</keyword>
<feature type="transmembrane region" description="Helical" evidence="15">
    <location>
        <begin position="17"/>
        <end position="38"/>
    </location>
</feature>
<comment type="caution">
    <text evidence="17">The sequence shown here is derived from an EMBL/GenBank/DDBJ whole genome shotgun (WGS) entry which is preliminary data.</text>
</comment>
<proteinExistence type="inferred from homology"/>
<keyword evidence="7" id="KW-0479">Metal-binding</keyword>
<dbReference type="GO" id="GO:0016020">
    <property type="term" value="C:membrane"/>
    <property type="evidence" value="ECO:0007669"/>
    <property type="project" value="UniProtKB-SubCell"/>
</dbReference>
<protein>
    <recommendedName>
        <fullName evidence="4">RING-type E3 ubiquitin transferase</fullName>
        <ecNumber evidence="4">2.3.2.27</ecNumber>
    </recommendedName>
</protein>
<evidence type="ECO:0000256" key="10">
    <source>
        <dbReference type="ARBA" id="ARBA00022833"/>
    </source>
</evidence>
<keyword evidence="11 15" id="KW-1133">Transmembrane helix</keyword>
<evidence type="ECO:0000256" key="4">
    <source>
        <dbReference type="ARBA" id="ARBA00012483"/>
    </source>
</evidence>
<accession>A0AAV6Y6Z7</accession>
<comment type="catalytic activity">
    <reaction evidence="1">
        <text>S-ubiquitinyl-[E2 ubiquitin-conjugating enzyme]-L-cysteine + [acceptor protein]-L-lysine = [E2 ubiquitin-conjugating enzyme]-L-cysteine + N(6)-ubiquitinyl-[acceptor protein]-L-lysine.</text>
        <dbReference type="EC" id="2.3.2.27"/>
    </reaction>
</comment>
<keyword evidence="5" id="KW-0808">Transferase</keyword>
<sequence>MDAENHNSIDYAFNGKIMIGSVAILFVVCFGIVLYHVYIRWFRRLPVRHQDRRRQQPYTPATTIVSPQGLDLCVVNSLPTFIYNSKNHESPLECAVCLSEFEENETGRVLPECNHRFHVDCIDMWLQSHCDCPLCRAQVKVQPGKNPVEPIEDPHEIIIYISELDDTDSGSSSGLHQTTQKQ</sequence>
<dbReference type="SUPFAM" id="SSF57850">
    <property type="entry name" value="RING/U-box"/>
    <property type="match status" value="1"/>
</dbReference>
<dbReference type="PANTHER" id="PTHR46913">
    <property type="entry name" value="RING-H2 FINGER PROTEIN ATL16"/>
    <property type="match status" value="1"/>
</dbReference>
<keyword evidence="10" id="KW-0862">Zinc</keyword>
<gene>
    <name evidence="17" type="ORF">BUALT_Bualt02G0236900</name>
</gene>
<dbReference type="FunFam" id="3.30.40.10:FF:000187">
    <property type="entry name" value="E3 ubiquitin-protein ligase ATL6"/>
    <property type="match status" value="1"/>
</dbReference>
<dbReference type="GO" id="GO:0016567">
    <property type="term" value="P:protein ubiquitination"/>
    <property type="evidence" value="ECO:0007669"/>
    <property type="project" value="InterPro"/>
</dbReference>
<comment type="subcellular location">
    <subcellularLocation>
        <location evidence="2">Membrane</location>
        <topology evidence="2">Single-pass membrane protein</topology>
    </subcellularLocation>
</comment>
<dbReference type="Gene3D" id="3.30.40.10">
    <property type="entry name" value="Zinc/RING finger domain, C3HC4 (zinc finger)"/>
    <property type="match status" value="1"/>
</dbReference>
<evidence type="ECO:0000256" key="1">
    <source>
        <dbReference type="ARBA" id="ARBA00000900"/>
    </source>
</evidence>
<organism evidence="17 18">
    <name type="scientific">Buddleja alternifolia</name>
    <dbReference type="NCBI Taxonomy" id="168488"/>
    <lineage>
        <taxon>Eukaryota</taxon>
        <taxon>Viridiplantae</taxon>
        <taxon>Streptophyta</taxon>
        <taxon>Embryophyta</taxon>
        <taxon>Tracheophyta</taxon>
        <taxon>Spermatophyta</taxon>
        <taxon>Magnoliopsida</taxon>
        <taxon>eudicotyledons</taxon>
        <taxon>Gunneridae</taxon>
        <taxon>Pentapetalae</taxon>
        <taxon>asterids</taxon>
        <taxon>lamiids</taxon>
        <taxon>Lamiales</taxon>
        <taxon>Scrophulariaceae</taxon>
        <taxon>Buddlejeae</taxon>
        <taxon>Buddleja</taxon>
    </lineage>
</organism>
<keyword evidence="6 15" id="KW-0812">Transmembrane</keyword>
<dbReference type="InterPro" id="IPR001841">
    <property type="entry name" value="Znf_RING"/>
</dbReference>
<dbReference type="InterPro" id="IPR013083">
    <property type="entry name" value="Znf_RING/FYVE/PHD"/>
</dbReference>
<evidence type="ECO:0000313" key="18">
    <source>
        <dbReference type="Proteomes" id="UP000826271"/>
    </source>
</evidence>
<dbReference type="GO" id="GO:0061630">
    <property type="term" value="F:ubiquitin protein ligase activity"/>
    <property type="evidence" value="ECO:0007669"/>
    <property type="project" value="UniProtKB-EC"/>
</dbReference>
<keyword evidence="12 15" id="KW-0472">Membrane</keyword>
<dbReference type="EC" id="2.3.2.27" evidence="4"/>
<dbReference type="CDD" id="cd16461">
    <property type="entry name" value="RING-H2_EL5-like"/>
    <property type="match status" value="1"/>
</dbReference>
<evidence type="ECO:0000256" key="11">
    <source>
        <dbReference type="ARBA" id="ARBA00022989"/>
    </source>
</evidence>
<evidence type="ECO:0000256" key="12">
    <source>
        <dbReference type="ARBA" id="ARBA00023136"/>
    </source>
</evidence>
<name>A0AAV6Y6Z7_9LAMI</name>
<dbReference type="SMART" id="SM00184">
    <property type="entry name" value="RING"/>
    <property type="match status" value="1"/>
</dbReference>
<evidence type="ECO:0000256" key="5">
    <source>
        <dbReference type="ARBA" id="ARBA00022679"/>
    </source>
</evidence>
<dbReference type="Pfam" id="PF13639">
    <property type="entry name" value="zf-RING_2"/>
    <property type="match status" value="1"/>
</dbReference>
<keyword evidence="9" id="KW-0833">Ubl conjugation pathway</keyword>
<comment type="similarity">
    <text evidence="13">Belongs to the RING-type zinc finger family. ATL subfamily.</text>
</comment>
<evidence type="ECO:0000256" key="7">
    <source>
        <dbReference type="ARBA" id="ARBA00022723"/>
    </source>
</evidence>
<dbReference type="Proteomes" id="UP000826271">
    <property type="component" value="Unassembled WGS sequence"/>
</dbReference>
<dbReference type="PANTHER" id="PTHR46913:SF1">
    <property type="entry name" value="RING-H2 FINGER PROTEIN ATL16"/>
    <property type="match status" value="1"/>
</dbReference>
<dbReference type="PROSITE" id="PS50089">
    <property type="entry name" value="ZF_RING_2"/>
    <property type="match status" value="1"/>
</dbReference>
<evidence type="ECO:0000256" key="2">
    <source>
        <dbReference type="ARBA" id="ARBA00004167"/>
    </source>
</evidence>
<comment type="pathway">
    <text evidence="3">Protein modification; protein ubiquitination.</text>
</comment>
<evidence type="ECO:0000256" key="8">
    <source>
        <dbReference type="ARBA" id="ARBA00022771"/>
    </source>
</evidence>
<evidence type="ECO:0000256" key="14">
    <source>
        <dbReference type="PROSITE-ProRule" id="PRU00175"/>
    </source>
</evidence>
<evidence type="ECO:0000313" key="17">
    <source>
        <dbReference type="EMBL" id="KAG8389510.1"/>
    </source>
</evidence>